<organism evidence="2 3">
    <name type="scientific">Kutzneria buriramensis</name>
    <dbReference type="NCBI Taxonomy" id="1045776"/>
    <lineage>
        <taxon>Bacteria</taxon>
        <taxon>Bacillati</taxon>
        <taxon>Actinomycetota</taxon>
        <taxon>Actinomycetes</taxon>
        <taxon>Pseudonocardiales</taxon>
        <taxon>Pseudonocardiaceae</taxon>
        <taxon>Kutzneria</taxon>
    </lineage>
</organism>
<keyword evidence="3" id="KW-1185">Reference proteome</keyword>
<dbReference type="Pfam" id="PF24722">
    <property type="entry name" value="DUF7674"/>
    <property type="match status" value="1"/>
</dbReference>
<protein>
    <recommendedName>
        <fullName evidence="1">DUF7674 domain-containing protein</fullName>
    </recommendedName>
</protein>
<gene>
    <name evidence="2" type="ORF">BCF44_104227</name>
</gene>
<name>A0A3E0HUL2_9PSEU</name>
<proteinExistence type="predicted"/>
<dbReference type="RefSeq" id="WP_170217519.1">
    <property type="nucleotide sequence ID" value="NZ_CP144375.1"/>
</dbReference>
<dbReference type="Proteomes" id="UP000256269">
    <property type="component" value="Unassembled WGS sequence"/>
</dbReference>
<reference evidence="2 3" key="1">
    <citation type="submission" date="2018-08" db="EMBL/GenBank/DDBJ databases">
        <title>Genomic Encyclopedia of Archaeal and Bacterial Type Strains, Phase II (KMG-II): from individual species to whole genera.</title>
        <authorList>
            <person name="Goeker M."/>
        </authorList>
    </citation>
    <scope>NUCLEOTIDE SEQUENCE [LARGE SCALE GENOMIC DNA]</scope>
    <source>
        <strain evidence="2 3">DSM 45791</strain>
    </source>
</reference>
<dbReference type="InterPro" id="IPR056091">
    <property type="entry name" value="DUF7674"/>
</dbReference>
<dbReference type="EMBL" id="QUNO01000004">
    <property type="protein sequence ID" value="REH49960.1"/>
    <property type="molecule type" value="Genomic_DNA"/>
</dbReference>
<accession>A0A3E0HUL2</accession>
<evidence type="ECO:0000259" key="1">
    <source>
        <dbReference type="Pfam" id="PF24722"/>
    </source>
</evidence>
<evidence type="ECO:0000313" key="2">
    <source>
        <dbReference type="EMBL" id="REH49960.1"/>
    </source>
</evidence>
<sequence length="128" mass="14940">MVEWRGEASAQFPELRPFLDRDSWSCHVFLFEVLQLALEAHRTGDVELLDRSYGFARWCFEQPGRFLSNAAVVSFYEHVFDDWDLRHQVAARLPAEVMSQVRPLWEWRLPADKLAEVDRLLGVADHPA</sequence>
<evidence type="ECO:0000313" key="3">
    <source>
        <dbReference type="Proteomes" id="UP000256269"/>
    </source>
</evidence>
<dbReference type="AlphaFoldDB" id="A0A3E0HUL2"/>
<feature type="domain" description="DUF7674" evidence="1">
    <location>
        <begin position="10"/>
        <end position="97"/>
    </location>
</feature>
<comment type="caution">
    <text evidence="2">The sequence shown here is derived from an EMBL/GenBank/DDBJ whole genome shotgun (WGS) entry which is preliminary data.</text>
</comment>